<keyword evidence="2" id="KW-1185">Reference proteome</keyword>
<organism evidence="1 2">
    <name type="scientific">Neophaeococcomyces mojaviensis</name>
    <dbReference type="NCBI Taxonomy" id="3383035"/>
    <lineage>
        <taxon>Eukaryota</taxon>
        <taxon>Fungi</taxon>
        <taxon>Dikarya</taxon>
        <taxon>Ascomycota</taxon>
        <taxon>Pezizomycotina</taxon>
        <taxon>Eurotiomycetes</taxon>
        <taxon>Chaetothyriomycetidae</taxon>
        <taxon>Chaetothyriales</taxon>
        <taxon>Chaetothyriales incertae sedis</taxon>
        <taxon>Neophaeococcomyces</taxon>
    </lineage>
</organism>
<gene>
    <name evidence="1" type="ORF">H2198_007832</name>
</gene>
<reference evidence="1" key="1">
    <citation type="submission" date="2022-10" db="EMBL/GenBank/DDBJ databases">
        <title>Culturing micro-colonial fungi from biological soil crusts in the Mojave desert and describing Neophaeococcomyces mojavensis, and introducing the new genera and species Taxawa tesnikishii.</title>
        <authorList>
            <person name="Kurbessoian T."/>
            <person name="Stajich J.E."/>
        </authorList>
    </citation>
    <scope>NUCLEOTIDE SEQUENCE</scope>
    <source>
        <strain evidence="1">JES_112</strain>
    </source>
</reference>
<name>A0ACC2ZZ22_9EURO</name>
<protein>
    <submittedName>
        <fullName evidence="1">Uncharacterized protein</fullName>
    </submittedName>
</protein>
<proteinExistence type="predicted"/>
<dbReference type="Proteomes" id="UP001172386">
    <property type="component" value="Unassembled WGS sequence"/>
</dbReference>
<evidence type="ECO:0000313" key="1">
    <source>
        <dbReference type="EMBL" id="KAJ9652964.1"/>
    </source>
</evidence>
<dbReference type="EMBL" id="JAPDRQ010000175">
    <property type="protein sequence ID" value="KAJ9652964.1"/>
    <property type="molecule type" value="Genomic_DNA"/>
</dbReference>
<accession>A0ACC2ZZ22</accession>
<evidence type="ECO:0000313" key="2">
    <source>
        <dbReference type="Proteomes" id="UP001172386"/>
    </source>
</evidence>
<comment type="caution">
    <text evidence="1">The sequence shown here is derived from an EMBL/GenBank/DDBJ whole genome shotgun (WGS) entry which is preliminary data.</text>
</comment>
<sequence>MSNQTISNQDTPDPWLVPSPFHPPHSPLFYLTFTLGNRIEIWSSSSLESFHDNSHTRKTTIWQPQPNSPWSADIWAPELHYTHSTWWIYAAAAQPNLGNASHRTIVLRCLDQDPMVGTARWVFEGPLRGLPNDQWSIDATVFSPDPGPREGGGAQSDEQRRWYVCYSGWPLGDHSDTQQDLFLARLKSPLEADSKSLTCIGRAELEWERPDGGKRGVNEGPSWVDFRAAGWRGIVYSGHGSWTSEYKLGLLRFTGGPHDDLCNERLWRKRQAPLLISDKQMGGPFGPGHASFVASPDGQRVFCVYHGTERDGEGWSNRKGRVVSMGPEAFQEQATPMCCAYRVCGAAATSAHGGFSTMPAQHGQGLGQQQQQQQYQQYPGQGQQHMGQNASGGQGGAGGFGKYANEIENRIPAKYQGMFQKAKGLFK</sequence>